<dbReference type="Gene3D" id="3.55.50.10">
    <property type="entry name" value="Baseplate protein-like domains"/>
    <property type="match status" value="1"/>
</dbReference>
<dbReference type="InterPro" id="IPR037026">
    <property type="entry name" value="Vgr_OB-fold_dom_sf"/>
</dbReference>
<dbReference type="Gene3D" id="2.40.50.230">
    <property type="entry name" value="Gp5 N-terminal domain"/>
    <property type="match status" value="1"/>
</dbReference>
<dbReference type="InterPro" id="IPR017847">
    <property type="entry name" value="T6SS_RhsGE_Vgr_subset"/>
</dbReference>
<dbReference type="PANTHER" id="PTHR32305:SF11">
    <property type="entry name" value="TYPE VI SECRETION SYSTEM SPIKE PROTEIN VGRG3"/>
    <property type="match status" value="1"/>
</dbReference>
<sequence length="456" mass="50957">DQSLVLCDTVRHLPESFEIPWNPNTRTEVSTLCISQFRYSAQIRPSSVVTKDYTFKRPGWAGRFEQEGQHQDYQRTQYEVYDYPGRFKSAHGQNFARWQMDGWRNNAETARGMSRSPEIWPGRRIVLTGHPQANLNREWQVVASELHGEQPQAVPGRQGAGTALENHFAVIPADRTWRPQPLLKPLVDGPQSAVVTGPAGEEIFCDEHGRVRVKFNWDRYNPADQDSSCWIRVAQAWAGTGFGHLAIPRVGQEVIVDFLNGDPDQPIIMGRTYHQENRTPGSLPGTKTQMTIRSKTYMGSGFNELKFDDATGREQVYIHAQKNMDTEVLNDRTTTVKHDHRETVKNDQTVTIQEGNRLLTVEKGHKITGVLKGSLSEDVFQDRSTIAGSVHVDAVNNGGEGDGIQAYTAIKEILLAVEESKIALTPDGIQLQVGESTVIRLSKDGITIVGGSVFIN</sequence>
<organism evidence="4 5">
    <name type="scientific">Escherichia coli O103</name>
    <dbReference type="NCBI Taxonomy" id="1055536"/>
    <lineage>
        <taxon>Bacteria</taxon>
        <taxon>Pseudomonadati</taxon>
        <taxon>Pseudomonadota</taxon>
        <taxon>Gammaproteobacteria</taxon>
        <taxon>Enterobacterales</taxon>
        <taxon>Enterobacteriaceae</taxon>
        <taxon>Escherichia</taxon>
    </lineage>
</organism>
<evidence type="ECO:0000313" key="4">
    <source>
        <dbReference type="EMBL" id="EKY2522231.1"/>
    </source>
</evidence>
<evidence type="ECO:0000313" key="5">
    <source>
        <dbReference type="Proteomes" id="UP001179981"/>
    </source>
</evidence>
<reference evidence="4" key="1">
    <citation type="submission" date="2023-04" db="EMBL/GenBank/DDBJ databases">
        <authorList>
            <consortium name="GenomeTrakr network: Whole genome sequencing for foodborne pathogen traceback"/>
        </authorList>
    </citation>
    <scope>NUCLEOTIDE SEQUENCE</scope>
    <source>
        <strain evidence="4">RM15640</strain>
    </source>
</reference>
<dbReference type="InterPro" id="IPR006531">
    <property type="entry name" value="Gp5/Vgr_OB"/>
</dbReference>
<dbReference type="NCBIfam" id="TIGR03361">
    <property type="entry name" value="VI_Rhs_Vgr"/>
    <property type="match status" value="1"/>
</dbReference>
<evidence type="ECO:0000259" key="3">
    <source>
        <dbReference type="Pfam" id="PF22178"/>
    </source>
</evidence>
<dbReference type="EMBL" id="ABLPVO010000057">
    <property type="protein sequence ID" value="EKY2522231.1"/>
    <property type="molecule type" value="Genomic_DNA"/>
</dbReference>
<dbReference type="Pfam" id="PF22178">
    <property type="entry name" value="Gp5_trimer_C"/>
    <property type="match status" value="1"/>
</dbReference>
<dbReference type="NCBIfam" id="TIGR01646">
    <property type="entry name" value="vgr_GE"/>
    <property type="match status" value="1"/>
</dbReference>
<dbReference type="InterPro" id="IPR050708">
    <property type="entry name" value="T6SS_VgrG/RHS"/>
</dbReference>
<feature type="domain" description="Gp5/Type VI secretion system Vgr protein OB-fold" evidence="2">
    <location>
        <begin position="207"/>
        <end position="273"/>
    </location>
</feature>
<proteinExistence type="inferred from homology"/>
<dbReference type="Proteomes" id="UP001179981">
    <property type="component" value="Unassembled WGS sequence"/>
</dbReference>
<name>A0AAD2YVZ9_ECOLX</name>
<comment type="similarity">
    <text evidence="1">Belongs to the VgrG protein family.</text>
</comment>
<dbReference type="PANTHER" id="PTHR32305">
    <property type="match status" value="1"/>
</dbReference>
<dbReference type="SUPFAM" id="SSF69349">
    <property type="entry name" value="Phage fibre proteins"/>
    <property type="match status" value="1"/>
</dbReference>
<accession>A0AAD2YVZ9</accession>
<feature type="domain" description="Gp5/Type VI secretion system Vgr C-terminal trimerisation" evidence="3">
    <location>
        <begin position="290"/>
        <end position="388"/>
    </location>
</feature>
<dbReference type="SUPFAM" id="SSF69255">
    <property type="entry name" value="gp5 N-terminal domain-like"/>
    <property type="match status" value="1"/>
</dbReference>
<dbReference type="SUPFAM" id="SSF69279">
    <property type="entry name" value="Phage tail proteins"/>
    <property type="match status" value="1"/>
</dbReference>
<evidence type="ECO:0000259" key="2">
    <source>
        <dbReference type="Pfam" id="PF04717"/>
    </source>
</evidence>
<protein>
    <submittedName>
        <fullName evidence="4">Type VI secretion system tip protein VgrG</fullName>
    </submittedName>
</protein>
<dbReference type="Gene3D" id="2.20.220.20">
    <property type="match status" value="1"/>
</dbReference>
<comment type="caution">
    <text evidence="4">The sequence shown here is derived from an EMBL/GenBank/DDBJ whole genome shotgun (WGS) entry which is preliminary data.</text>
</comment>
<gene>
    <name evidence="4" type="primary">tssI</name>
    <name evidence="4" type="ORF">QF322_004818</name>
</gene>
<dbReference type="Gene3D" id="4.10.220.110">
    <property type="match status" value="1"/>
</dbReference>
<dbReference type="Pfam" id="PF04717">
    <property type="entry name" value="Phage_base_V"/>
    <property type="match status" value="1"/>
</dbReference>
<dbReference type="InterPro" id="IPR054030">
    <property type="entry name" value="Gp5_Vgr_C"/>
</dbReference>
<dbReference type="Pfam" id="PF05954">
    <property type="entry name" value="Phage_GPD"/>
    <property type="match status" value="1"/>
</dbReference>
<dbReference type="InterPro" id="IPR006533">
    <property type="entry name" value="T6SS_Vgr_RhsGE"/>
</dbReference>
<dbReference type="Gene3D" id="2.30.110.50">
    <property type="match status" value="1"/>
</dbReference>
<dbReference type="AlphaFoldDB" id="A0AAD2YVZ9"/>
<evidence type="ECO:0000256" key="1">
    <source>
        <dbReference type="ARBA" id="ARBA00005558"/>
    </source>
</evidence>
<feature type="non-terminal residue" evidence="4">
    <location>
        <position position="1"/>
    </location>
</feature>